<evidence type="ECO:0000256" key="1">
    <source>
        <dbReference type="SAM" id="Phobius"/>
    </source>
</evidence>
<sequence length="168" mass="17378">MATRNKSFEERIAAIRSGAAGTMTCQLSALPEGGAQLRLPTVAAAVTPVRVLVGGITGGAALLAGNILSARLEPVVYSLDYLLAATLLLLGGVGLGAVLAVLAMIALRLNKPELQIALAAGFLAMLVGETHLAEAAPELWATLYFPETATSMKFELPVDMGSYRQASL</sequence>
<proteinExistence type="predicted"/>
<feature type="transmembrane region" description="Helical" evidence="1">
    <location>
        <begin position="51"/>
        <end position="69"/>
    </location>
</feature>
<protein>
    <submittedName>
        <fullName evidence="2">Uncharacterized protein</fullName>
    </submittedName>
</protein>
<dbReference type="STRING" id="313368.SAMN04488012_101247"/>
<keyword evidence="1" id="KW-0812">Transmembrane</keyword>
<dbReference type="AlphaFoldDB" id="A0A1M6ATA8"/>
<gene>
    <name evidence="2" type="ORF">SAMN04488012_101247</name>
</gene>
<evidence type="ECO:0000313" key="2">
    <source>
        <dbReference type="EMBL" id="SHI39749.1"/>
    </source>
</evidence>
<feature type="transmembrane region" description="Helical" evidence="1">
    <location>
        <begin position="81"/>
        <end position="107"/>
    </location>
</feature>
<evidence type="ECO:0000313" key="3">
    <source>
        <dbReference type="Proteomes" id="UP000184040"/>
    </source>
</evidence>
<keyword evidence="1" id="KW-1133">Transmembrane helix</keyword>
<keyword evidence="3" id="KW-1185">Reference proteome</keyword>
<dbReference type="EMBL" id="FQZA01000001">
    <property type="protein sequence ID" value="SHI39749.1"/>
    <property type="molecule type" value="Genomic_DNA"/>
</dbReference>
<keyword evidence="1" id="KW-0472">Membrane</keyword>
<reference evidence="2 3" key="1">
    <citation type="submission" date="2016-11" db="EMBL/GenBank/DDBJ databases">
        <authorList>
            <person name="Jaros S."/>
            <person name="Januszkiewicz K."/>
            <person name="Wedrychowicz H."/>
        </authorList>
    </citation>
    <scope>NUCLEOTIDE SEQUENCE [LARGE SCALE GENOMIC DNA]</scope>
    <source>
        <strain evidence="2 3">DSM 26892</strain>
    </source>
</reference>
<name>A0A1M6ATA8_9RHOB</name>
<organism evidence="2 3">
    <name type="scientific">Palleronia salina</name>
    <dbReference type="NCBI Taxonomy" id="313368"/>
    <lineage>
        <taxon>Bacteria</taxon>
        <taxon>Pseudomonadati</taxon>
        <taxon>Pseudomonadota</taxon>
        <taxon>Alphaproteobacteria</taxon>
        <taxon>Rhodobacterales</taxon>
        <taxon>Roseobacteraceae</taxon>
        <taxon>Palleronia</taxon>
    </lineage>
</organism>
<accession>A0A1M6ATA8</accession>
<dbReference type="Proteomes" id="UP000184040">
    <property type="component" value="Unassembled WGS sequence"/>
</dbReference>